<evidence type="ECO:0000313" key="8">
    <source>
        <dbReference type="EMBL" id="SKC00824.1"/>
    </source>
</evidence>
<dbReference type="EMBL" id="FUYP01000048">
    <property type="protein sequence ID" value="SKC00824.1"/>
    <property type="molecule type" value="Genomic_DNA"/>
</dbReference>
<dbReference type="RefSeq" id="WP_021222964.1">
    <property type="nucleotide sequence ID" value="NZ_FUYP01000048.1"/>
</dbReference>
<keyword evidence="3" id="KW-1003">Cell membrane</keyword>
<dbReference type="GO" id="GO:0005886">
    <property type="term" value="C:plasma membrane"/>
    <property type="evidence" value="ECO:0007669"/>
    <property type="project" value="UniProtKB-SubCell"/>
</dbReference>
<dbReference type="InterPro" id="IPR051907">
    <property type="entry name" value="DoxX-like_oxidoreductase"/>
</dbReference>
<evidence type="ECO:0000256" key="7">
    <source>
        <dbReference type="SAM" id="Phobius"/>
    </source>
</evidence>
<feature type="transmembrane region" description="Helical" evidence="7">
    <location>
        <begin position="74"/>
        <end position="97"/>
    </location>
</feature>
<dbReference type="InterPro" id="IPR032808">
    <property type="entry name" value="DoxX"/>
</dbReference>
<proteinExistence type="inferred from homology"/>
<evidence type="ECO:0000256" key="2">
    <source>
        <dbReference type="ARBA" id="ARBA00006679"/>
    </source>
</evidence>
<dbReference type="Pfam" id="PF07681">
    <property type="entry name" value="DoxX"/>
    <property type="match status" value="1"/>
</dbReference>
<evidence type="ECO:0000313" key="9">
    <source>
        <dbReference type="Proteomes" id="UP000190044"/>
    </source>
</evidence>
<protein>
    <submittedName>
        <fullName evidence="8">Putative oxidoreductase</fullName>
    </submittedName>
</protein>
<dbReference type="PANTHER" id="PTHR33452:SF1">
    <property type="entry name" value="INNER MEMBRANE PROTEIN YPHA-RELATED"/>
    <property type="match status" value="1"/>
</dbReference>
<evidence type="ECO:0000256" key="5">
    <source>
        <dbReference type="ARBA" id="ARBA00022989"/>
    </source>
</evidence>
<dbReference type="AlphaFoldDB" id="A0A1T5FXP2"/>
<keyword evidence="6 7" id="KW-0472">Membrane</keyword>
<feature type="transmembrane region" description="Helical" evidence="7">
    <location>
        <begin position="109"/>
        <end position="127"/>
    </location>
</feature>
<gene>
    <name evidence="8" type="ORF">SAMN06295937_104810</name>
</gene>
<accession>A0A1T5FXP2</accession>
<keyword evidence="4 7" id="KW-0812">Transmembrane</keyword>
<evidence type="ECO:0000256" key="1">
    <source>
        <dbReference type="ARBA" id="ARBA00004651"/>
    </source>
</evidence>
<reference evidence="9" key="1">
    <citation type="submission" date="2017-02" db="EMBL/GenBank/DDBJ databases">
        <authorList>
            <person name="Varghese N."/>
            <person name="Submissions S."/>
        </authorList>
    </citation>
    <scope>NUCLEOTIDE SEQUENCE [LARGE SCALE GENOMIC DNA]</scope>
    <source>
        <strain evidence="9">R11H</strain>
    </source>
</reference>
<feature type="transmembrane region" description="Helical" evidence="7">
    <location>
        <begin position="49"/>
        <end position="67"/>
    </location>
</feature>
<evidence type="ECO:0000256" key="6">
    <source>
        <dbReference type="ARBA" id="ARBA00023136"/>
    </source>
</evidence>
<evidence type="ECO:0000256" key="4">
    <source>
        <dbReference type="ARBA" id="ARBA00022692"/>
    </source>
</evidence>
<evidence type="ECO:0000256" key="3">
    <source>
        <dbReference type="ARBA" id="ARBA00022475"/>
    </source>
</evidence>
<comment type="subcellular location">
    <subcellularLocation>
        <location evidence="1">Cell membrane</location>
        <topology evidence="1">Multi-pass membrane protein</topology>
    </subcellularLocation>
</comment>
<dbReference type="OrthoDB" id="5382961at2"/>
<keyword evidence="9" id="KW-1185">Reference proteome</keyword>
<name>A0A1T5FXP2_9SPHN</name>
<keyword evidence="5 7" id="KW-1133">Transmembrane helix</keyword>
<sequence length="142" mass="14693">MKVHTGMIGATVLRAALGGLFLAHAGMKIFVFTPAGTAQFFESVGVPGFIAYLVMTAETLGGIALLLGIYPRIVALGLIPILLGAIATVHAGAGFFFNNPNGGWEFPAFWALTLIVQALIGDGLYALKPTPLPGTVINPAIT</sequence>
<dbReference type="Proteomes" id="UP000190044">
    <property type="component" value="Unassembled WGS sequence"/>
</dbReference>
<organism evidence="8 9">
    <name type="scientific">Sphingopyxis flava</name>
    <dbReference type="NCBI Taxonomy" id="1507287"/>
    <lineage>
        <taxon>Bacteria</taxon>
        <taxon>Pseudomonadati</taxon>
        <taxon>Pseudomonadota</taxon>
        <taxon>Alphaproteobacteria</taxon>
        <taxon>Sphingomonadales</taxon>
        <taxon>Sphingomonadaceae</taxon>
        <taxon>Sphingopyxis</taxon>
    </lineage>
</organism>
<comment type="similarity">
    <text evidence="2">Belongs to the DoxX family.</text>
</comment>
<dbReference type="PANTHER" id="PTHR33452">
    <property type="entry name" value="OXIDOREDUCTASE CATD-RELATED"/>
    <property type="match status" value="1"/>
</dbReference>